<comment type="caution">
    <text evidence="6">The sequence shown here is derived from an EMBL/GenBank/DDBJ whole genome shotgun (WGS) entry which is preliminary data.</text>
</comment>
<keyword evidence="1" id="KW-0597">Phosphoprotein</keyword>
<dbReference type="InterPro" id="IPR016122">
    <property type="entry name" value="SpoOB_C"/>
</dbReference>
<evidence type="ECO:0000313" key="7">
    <source>
        <dbReference type="Proteomes" id="UP000239047"/>
    </source>
</evidence>
<dbReference type="AlphaFoldDB" id="A0A2S5GF48"/>
<dbReference type="InterPro" id="IPR016120">
    <property type="entry name" value="Sig_transdc_His_kin_SpoOB"/>
</dbReference>
<dbReference type="Gene3D" id="3.30.565.30">
    <property type="entry name" value="Sporulation initiation phosphotransferase B (SpoOB), C-terminal domain"/>
    <property type="match status" value="1"/>
</dbReference>
<dbReference type="Pfam" id="PF14682">
    <property type="entry name" value="SPOB_ab"/>
    <property type="match status" value="1"/>
</dbReference>
<dbReference type="SUPFAM" id="SSF55890">
    <property type="entry name" value="Sporulation response regulatory protein Spo0B"/>
    <property type="match status" value="1"/>
</dbReference>
<evidence type="ECO:0000313" key="6">
    <source>
        <dbReference type="EMBL" id="PPA71535.1"/>
    </source>
</evidence>
<dbReference type="Pfam" id="PF14689">
    <property type="entry name" value="SPOB_a"/>
    <property type="match status" value="1"/>
</dbReference>
<dbReference type="GO" id="GO:0000155">
    <property type="term" value="F:phosphorelay sensor kinase activity"/>
    <property type="evidence" value="ECO:0007669"/>
    <property type="project" value="InterPro"/>
</dbReference>
<accession>A0A2S5GF48</accession>
<protein>
    <recommendedName>
        <fullName evidence="8">Sporulation protein</fullName>
    </recommendedName>
</protein>
<dbReference type="OrthoDB" id="2375606at2"/>
<feature type="domain" description="SpoOB alpha-helical" evidence="5">
    <location>
        <begin position="25"/>
        <end position="82"/>
    </location>
</feature>
<organism evidence="6 7">
    <name type="scientific">Jeotgalibacillus proteolyticus</name>
    <dbReference type="NCBI Taxonomy" id="2082395"/>
    <lineage>
        <taxon>Bacteria</taxon>
        <taxon>Bacillati</taxon>
        <taxon>Bacillota</taxon>
        <taxon>Bacilli</taxon>
        <taxon>Bacillales</taxon>
        <taxon>Caryophanaceae</taxon>
        <taxon>Jeotgalibacillus</taxon>
    </lineage>
</organism>
<dbReference type="Proteomes" id="UP000239047">
    <property type="component" value="Unassembled WGS sequence"/>
</dbReference>
<keyword evidence="2" id="KW-0808">Transferase</keyword>
<sequence length="211" mass="24553">MRTFLDVKCRFWYTKVQDKSDSRRMLMKDVTRSLELLQHSRHDWLNRLQVIKGNLELANIDRAKEIIDEIIIEARQEAQLSSLGTPRLSEWLLTYNWGSSKRLALKFEFLNEGRIPGELDFPLFRWLTSAVDKIEQSVPANAENELYLIFRIEEEHCNFRIALEYEGGTLSCSPSELIVDADGPVLYWKQCSDSSFIVETAFNWAVSKQDG</sequence>
<dbReference type="Gene3D" id="1.10.287.130">
    <property type="match status" value="1"/>
</dbReference>
<dbReference type="InterPro" id="IPR039506">
    <property type="entry name" value="SPOB_a"/>
</dbReference>
<gene>
    <name evidence="6" type="ORF">C4B60_05600</name>
</gene>
<dbReference type="EMBL" id="PREZ01000002">
    <property type="protein sequence ID" value="PPA71535.1"/>
    <property type="molecule type" value="Genomic_DNA"/>
</dbReference>
<proteinExistence type="predicted"/>
<evidence type="ECO:0000259" key="5">
    <source>
        <dbReference type="Pfam" id="PF14689"/>
    </source>
</evidence>
<evidence type="ECO:0000256" key="3">
    <source>
        <dbReference type="ARBA" id="ARBA00022777"/>
    </source>
</evidence>
<evidence type="ECO:0000259" key="4">
    <source>
        <dbReference type="Pfam" id="PF14682"/>
    </source>
</evidence>
<evidence type="ECO:0000256" key="2">
    <source>
        <dbReference type="ARBA" id="ARBA00022679"/>
    </source>
</evidence>
<keyword evidence="7" id="KW-1185">Reference proteome</keyword>
<reference evidence="6 7" key="1">
    <citation type="submission" date="2018-02" db="EMBL/GenBank/DDBJ databases">
        <title>Jeotgalibacillus proteolyticum sp. nov. a protease producing bacterium isolated from ocean sediments of Laizhou Bay.</title>
        <authorList>
            <person name="Li Y."/>
        </authorList>
    </citation>
    <scope>NUCLEOTIDE SEQUENCE [LARGE SCALE GENOMIC DNA]</scope>
    <source>
        <strain evidence="6 7">22-7</strain>
    </source>
</reference>
<keyword evidence="3" id="KW-0418">Kinase</keyword>
<name>A0A2S5GF48_9BACL</name>
<dbReference type="InterPro" id="IPR037100">
    <property type="entry name" value="Spo0B_C_sf"/>
</dbReference>
<evidence type="ECO:0000256" key="1">
    <source>
        <dbReference type="ARBA" id="ARBA00022553"/>
    </source>
</evidence>
<feature type="domain" description="Sporulation initiation phosphotransferase B C-terminal" evidence="4">
    <location>
        <begin position="86"/>
        <end position="167"/>
    </location>
</feature>
<evidence type="ECO:0008006" key="8">
    <source>
        <dbReference type="Google" id="ProtNLM"/>
    </source>
</evidence>